<dbReference type="GO" id="GO:0051213">
    <property type="term" value="F:dioxygenase activity"/>
    <property type="evidence" value="ECO:0007669"/>
    <property type="project" value="UniProtKB-KW"/>
</dbReference>
<protein>
    <submittedName>
        <fullName evidence="7">Uncharacterized protein</fullName>
    </submittedName>
</protein>
<dbReference type="PANTHER" id="PTHR20883:SF19">
    <property type="entry name" value="MULTIFUNCTIONAL DIOXYGENASE AUSE"/>
    <property type="match status" value="1"/>
</dbReference>
<comment type="cofactor">
    <cofactor evidence="1">
        <name>Fe cation</name>
        <dbReference type="ChEBI" id="CHEBI:24875"/>
    </cofactor>
</comment>
<evidence type="ECO:0000256" key="3">
    <source>
        <dbReference type="ARBA" id="ARBA00022723"/>
    </source>
</evidence>
<name>A0A364LBT0_TALAM</name>
<keyword evidence="5" id="KW-0560">Oxidoreductase</keyword>
<evidence type="ECO:0000256" key="5">
    <source>
        <dbReference type="ARBA" id="ARBA00023002"/>
    </source>
</evidence>
<keyword evidence="3" id="KW-0479">Metal-binding</keyword>
<comment type="similarity">
    <text evidence="2">Belongs to the PhyH family.</text>
</comment>
<evidence type="ECO:0000256" key="2">
    <source>
        <dbReference type="ARBA" id="ARBA00005830"/>
    </source>
</evidence>
<evidence type="ECO:0000256" key="1">
    <source>
        <dbReference type="ARBA" id="ARBA00001962"/>
    </source>
</evidence>
<accession>A0A364LBT0</accession>
<dbReference type="AlphaFoldDB" id="A0A364LBT0"/>
<evidence type="ECO:0000256" key="4">
    <source>
        <dbReference type="ARBA" id="ARBA00022964"/>
    </source>
</evidence>
<dbReference type="RefSeq" id="XP_040737790.1">
    <property type="nucleotide sequence ID" value="XM_040882187.1"/>
</dbReference>
<dbReference type="PANTHER" id="PTHR20883">
    <property type="entry name" value="PHYTANOYL-COA DIOXYGENASE DOMAIN CONTAINING 1"/>
    <property type="match status" value="1"/>
</dbReference>
<keyword evidence="4" id="KW-0223">Dioxygenase</keyword>
<proteinExistence type="inferred from homology"/>
<keyword evidence="6" id="KW-0408">Iron</keyword>
<evidence type="ECO:0000313" key="7">
    <source>
        <dbReference type="EMBL" id="RAO73276.1"/>
    </source>
</evidence>
<evidence type="ECO:0000313" key="8">
    <source>
        <dbReference type="Proteomes" id="UP000249363"/>
    </source>
</evidence>
<keyword evidence="8" id="KW-1185">Reference proteome</keyword>
<evidence type="ECO:0000256" key="6">
    <source>
        <dbReference type="ARBA" id="ARBA00023004"/>
    </source>
</evidence>
<dbReference type="Proteomes" id="UP000249363">
    <property type="component" value="Unassembled WGS sequence"/>
</dbReference>
<dbReference type="OrthoDB" id="445007at2759"/>
<dbReference type="GeneID" id="63798502"/>
<dbReference type="InterPro" id="IPR008775">
    <property type="entry name" value="Phytyl_CoA_dOase-like"/>
</dbReference>
<dbReference type="GO" id="GO:0046872">
    <property type="term" value="F:metal ion binding"/>
    <property type="evidence" value="ECO:0007669"/>
    <property type="project" value="UniProtKB-KW"/>
</dbReference>
<dbReference type="Pfam" id="PF05721">
    <property type="entry name" value="PhyH"/>
    <property type="match status" value="1"/>
</dbReference>
<dbReference type="EMBL" id="MIKG01000023">
    <property type="protein sequence ID" value="RAO73276.1"/>
    <property type="molecule type" value="Genomic_DNA"/>
</dbReference>
<dbReference type="SUPFAM" id="SSF51197">
    <property type="entry name" value="Clavaminate synthase-like"/>
    <property type="match status" value="1"/>
</dbReference>
<dbReference type="STRING" id="1196081.A0A364LBT0"/>
<reference evidence="7 8" key="1">
    <citation type="journal article" date="2017" name="Biotechnol. Biofuels">
        <title>Differential beta-glucosidase expression as a function of carbon source availability in Talaromyces amestolkiae: a genomic and proteomic approach.</title>
        <authorList>
            <person name="de Eugenio L.I."/>
            <person name="Mendez-Liter J.A."/>
            <person name="Nieto-Dominguez M."/>
            <person name="Alonso L."/>
            <person name="Gil-Munoz J."/>
            <person name="Barriuso J."/>
            <person name="Prieto A."/>
            <person name="Martinez M.J."/>
        </authorList>
    </citation>
    <scope>NUCLEOTIDE SEQUENCE [LARGE SCALE GENOMIC DNA]</scope>
    <source>
        <strain evidence="7 8">CIB</strain>
    </source>
</reference>
<comment type="caution">
    <text evidence="7">The sequence shown here is derived from an EMBL/GenBank/DDBJ whole genome shotgun (WGS) entry which is preliminary data.</text>
</comment>
<organism evidence="7 8">
    <name type="scientific">Talaromyces amestolkiae</name>
    <dbReference type="NCBI Taxonomy" id="1196081"/>
    <lineage>
        <taxon>Eukaryota</taxon>
        <taxon>Fungi</taxon>
        <taxon>Dikarya</taxon>
        <taxon>Ascomycota</taxon>
        <taxon>Pezizomycotina</taxon>
        <taxon>Eurotiomycetes</taxon>
        <taxon>Eurotiomycetidae</taxon>
        <taxon>Eurotiales</taxon>
        <taxon>Trichocomaceae</taxon>
        <taxon>Talaromyces</taxon>
        <taxon>Talaromyces sect. Talaromyces</taxon>
    </lineage>
</organism>
<sequence length="297" mass="33444">MAPITCPKMQRFPASAGADAIFKAFEEDGCVVIEGFIPKDQVKRFNQEIQPSMDKIQVEATGNGNSNDRVKRFSECVTTSPTFRHELLENDLMHQMCERIFSKDGEGIGYHFNDTMVIEVQPGAPAQRLHRDQELFSWWNSMGPDAPDCVVNFFCALTPFSEENGATRLVPGSNRWPKFTMINEKDCEGYENIQTVPAIMEPGDCYLMSGKVIHGAGHNSTLTDQRRALAFAVIRRELRPLQAFPLWVPMEITTQLTARSQAMFGFRSSLQHTDVDSIHFWGKDGKDVGEYLGLIKA</sequence>
<dbReference type="Gene3D" id="2.60.120.620">
    <property type="entry name" value="q2cbj1_9rhob like domain"/>
    <property type="match status" value="1"/>
</dbReference>
<gene>
    <name evidence="7" type="ORF">BHQ10_009288</name>
</gene>